<evidence type="ECO:0000313" key="2">
    <source>
        <dbReference type="EMBL" id="ERI84182.1"/>
    </source>
</evidence>
<gene>
    <name evidence="2" type="ORF">HMPREF1981_02491</name>
</gene>
<protein>
    <submittedName>
        <fullName evidence="2">Uncharacterized protein</fullName>
    </submittedName>
</protein>
<keyword evidence="1" id="KW-0812">Transmembrane</keyword>
<dbReference type="EMBL" id="AWSV01000131">
    <property type="protein sequence ID" value="ERI84182.1"/>
    <property type="molecule type" value="Genomic_DNA"/>
</dbReference>
<keyword evidence="1" id="KW-0472">Membrane</keyword>
<dbReference type="AlphaFoldDB" id="U2DRH0"/>
<sequence length="59" mass="6864">MFILFMISCIILQVVLGSALSLHFAAWLIALPYCFTVYIYTILYIRIIIFSLQALILYE</sequence>
<dbReference type="Proteomes" id="UP000016496">
    <property type="component" value="Unassembled WGS sequence"/>
</dbReference>
<accession>U2DRH0</accession>
<dbReference type="HOGENOM" id="CLU_2950725_0_0_10"/>
<evidence type="ECO:0000313" key="3">
    <source>
        <dbReference type="Proteomes" id="UP000016496"/>
    </source>
</evidence>
<name>U2DRH0_9BACE</name>
<proteinExistence type="predicted"/>
<reference evidence="2 3" key="1">
    <citation type="submission" date="2013-08" db="EMBL/GenBank/DDBJ databases">
        <authorList>
            <person name="Weinstock G."/>
            <person name="Sodergren E."/>
            <person name="Wylie T."/>
            <person name="Fulton L."/>
            <person name="Fulton R."/>
            <person name="Fronick C."/>
            <person name="O'Laughlin M."/>
            <person name="Godfrey J."/>
            <person name="Miner T."/>
            <person name="Herter B."/>
            <person name="Appelbaum E."/>
            <person name="Cordes M."/>
            <person name="Lek S."/>
            <person name="Wollam A."/>
            <person name="Pepin K.H."/>
            <person name="Palsikar V.B."/>
            <person name="Mitreva M."/>
            <person name="Wilson R.K."/>
        </authorList>
    </citation>
    <scope>NUCLEOTIDE SEQUENCE [LARGE SCALE GENOMIC DNA]</scope>
    <source>
        <strain evidence="2 3">F0041</strain>
    </source>
</reference>
<organism evidence="2 3">
    <name type="scientific">Bacteroides pyogenes F0041</name>
    <dbReference type="NCBI Taxonomy" id="1321819"/>
    <lineage>
        <taxon>Bacteria</taxon>
        <taxon>Pseudomonadati</taxon>
        <taxon>Bacteroidota</taxon>
        <taxon>Bacteroidia</taxon>
        <taxon>Bacteroidales</taxon>
        <taxon>Bacteroidaceae</taxon>
        <taxon>Bacteroides</taxon>
    </lineage>
</organism>
<evidence type="ECO:0000256" key="1">
    <source>
        <dbReference type="SAM" id="Phobius"/>
    </source>
</evidence>
<feature type="transmembrane region" description="Helical" evidence="1">
    <location>
        <begin position="37"/>
        <end position="58"/>
    </location>
</feature>
<keyword evidence="1" id="KW-1133">Transmembrane helix</keyword>
<comment type="caution">
    <text evidence="2">The sequence shown here is derived from an EMBL/GenBank/DDBJ whole genome shotgun (WGS) entry which is preliminary data.</text>
</comment>